<dbReference type="EMBL" id="WTYK01000004">
    <property type="protein sequence ID" value="MXP41879.1"/>
    <property type="molecule type" value="Genomic_DNA"/>
</dbReference>
<evidence type="ECO:0000313" key="1">
    <source>
        <dbReference type="EMBL" id="MXP41879.1"/>
    </source>
</evidence>
<name>A0A6I4UVR6_9SPHN</name>
<proteinExistence type="predicted"/>
<dbReference type="RefSeq" id="WP_160746712.1">
    <property type="nucleotide sequence ID" value="NZ_WTYK01000004.1"/>
</dbReference>
<organism evidence="1 2">
    <name type="scientific">Croceibacterium soli</name>
    <dbReference type="NCBI Taxonomy" id="1739690"/>
    <lineage>
        <taxon>Bacteria</taxon>
        <taxon>Pseudomonadati</taxon>
        <taxon>Pseudomonadota</taxon>
        <taxon>Alphaproteobacteria</taxon>
        <taxon>Sphingomonadales</taxon>
        <taxon>Erythrobacteraceae</taxon>
        <taxon>Croceibacterium</taxon>
    </lineage>
</organism>
<dbReference type="AlphaFoldDB" id="A0A6I4UVR6"/>
<accession>A0A6I4UVR6</accession>
<gene>
    <name evidence="1" type="ORF">GRI75_09520</name>
</gene>
<dbReference type="Proteomes" id="UP000469159">
    <property type="component" value="Unassembled WGS sequence"/>
</dbReference>
<sequence>MSAHSHPDHRIRSLLERFGIDEDPAITPLDDLRREVHQYGKRRCDIEASRDNLKYHLGFAFEANEALNVDSLALTGLLSLPWEAFVACLGDDAPRPERLIDGLSLALLEPEVLEWARAQGVWLQWTRLEAIYREEVEDFRKSDAFHRSGWRRKGITRPQRYLIGEIHRILGVPVPDLANRGQAYEFIAANGGNPRFLVKPPLPAKWWKS</sequence>
<reference evidence="1 2" key="1">
    <citation type="submission" date="2019-12" db="EMBL/GenBank/DDBJ databases">
        <title>Genomic-based taxomic classification of the family Erythrobacteraceae.</title>
        <authorList>
            <person name="Xu L."/>
        </authorList>
    </citation>
    <scope>NUCLEOTIDE SEQUENCE [LARGE SCALE GENOMIC DNA]</scope>
    <source>
        <strain evidence="1 2">MCCC 1K02066</strain>
    </source>
</reference>
<keyword evidence="2" id="KW-1185">Reference proteome</keyword>
<evidence type="ECO:0000313" key="2">
    <source>
        <dbReference type="Proteomes" id="UP000469159"/>
    </source>
</evidence>
<dbReference type="OrthoDB" id="7432835at2"/>
<protein>
    <submittedName>
        <fullName evidence="1">Uncharacterized protein</fullName>
    </submittedName>
</protein>
<comment type="caution">
    <text evidence="1">The sequence shown here is derived from an EMBL/GenBank/DDBJ whole genome shotgun (WGS) entry which is preliminary data.</text>
</comment>